<protein>
    <submittedName>
        <fullName evidence="6">SWIB domain-containing protein</fullName>
    </submittedName>
</protein>
<accession>A0A0R3SW27</accession>
<reference evidence="3 5" key="3">
    <citation type="submission" date="2019-07" db="EMBL/GenBank/DDBJ databases">
        <authorList>
            <person name="Jastrzebski P J."/>
            <person name="Paukszto L."/>
            <person name="Jastrzebski P J."/>
        </authorList>
    </citation>
    <scope>NUCLEOTIDE SEQUENCE [LARGE SCALE GENOMIC DNA]</scope>
    <source>
        <strain evidence="3 5">WMS-il1</strain>
    </source>
</reference>
<organism evidence="6">
    <name type="scientific">Hymenolepis diminuta</name>
    <name type="common">Rat tapeworm</name>
    <dbReference type="NCBI Taxonomy" id="6216"/>
    <lineage>
        <taxon>Eukaryota</taxon>
        <taxon>Metazoa</taxon>
        <taxon>Spiralia</taxon>
        <taxon>Lophotrochozoa</taxon>
        <taxon>Platyhelminthes</taxon>
        <taxon>Cestoda</taxon>
        <taxon>Eucestoda</taxon>
        <taxon>Cyclophyllidea</taxon>
        <taxon>Hymenolepididae</taxon>
        <taxon>Hymenolepis</taxon>
    </lineage>
</organism>
<feature type="compositionally biased region" description="Polar residues" evidence="1">
    <location>
        <begin position="262"/>
        <end position="272"/>
    </location>
</feature>
<proteinExistence type="predicted"/>
<name>A0A0R3SW27_HYMDI</name>
<dbReference type="OrthoDB" id="418595at2759"/>
<reference evidence="6" key="1">
    <citation type="submission" date="2017-02" db="UniProtKB">
        <authorList>
            <consortium name="WormBaseParasite"/>
        </authorList>
    </citation>
    <scope>IDENTIFICATION</scope>
</reference>
<dbReference type="EMBL" id="UYSG01011410">
    <property type="protein sequence ID" value="VDL62250.1"/>
    <property type="molecule type" value="Genomic_DNA"/>
</dbReference>
<feature type="region of interest" description="Disordered" evidence="1">
    <location>
        <begin position="247"/>
        <end position="272"/>
    </location>
</feature>
<sequence length="272" mass="30691">MMDIEAPFSDVEIHILTMLLDPEAEGSIQIKKFSKGIYDTCKEEEMRVIKLLPSTLIKPLVRWVRVHFKNATLASVPFHPLHFQEDVPSIYTTDFLVDIIRRRNHACAPSIKMFIKRGATPPQEINQIGATLNQLGIKGGTKFAPEEVTIIYQSECKFDSSIASYCTTSIDSCYLLWDEASQWLEEVIIKESVSKKNDETSKSVSGSSDEDSDASSIVSLATYLSVVQRARRRAKRVRRLAKKCEQRIQASVVSRNEEHWKASSSQSDSSTN</sequence>
<gene>
    <name evidence="2" type="ORF">HDID_LOCUS9831</name>
    <name evidence="3" type="ORF">WMSIL1_LOCUS8374</name>
</gene>
<dbReference type="AlphaFoldDB" id="A0A0R3SW27"/>
<evidence type="ECO:0000313" key="6">
    <source>
        <dbReference type="WBParaSite" id="HDID_0000983301-mRNA-1"/>
    </source>
</evidence>
<evidence type="ECO:0000313" key="4">
    <source>
        <dbReference type="Proteomes" id="UP000274504"/>
    </source>
</evidence>
<evidence type="ECO:0000313" key="5">
    <source>
        <dbReference type="Proteomes" id="UP000321570"/>
    </source>
</evidence>
<reference evidence="2 4" key="2">
    <citation type="submission" date="2018-11" db="EMBL/GenBank/DDBJ databases">
        <authorList>
            <consortium name="Pathogen Informatics"/>
        </authorList>
    </citation>
    <scope>NUCLEOTIDE SEQUENCE [LARGE SCALE GENOMIC DNA]</scope>
</reference>
<dbReference type="STRING" id="6216.A0A0R3SW27"/>
<evidence type="ECO:0000313" key="2">
    <source>
        <dbReference type="EMBL" id="VDL62250.1"/>
    </source>
</evidence>
<dbReference type="Proteomes" id="UP000321570">
    <property type="component" value="Unassembled WGS sequence"/>
</dbReference>
<evidence type="ECO:0000256" key="1">
    <source>
        <dbReference type="SAM" id="MobiDB-lite"/>
    </source>
</evidence>
<keyword evidence="5" id="KW-1185">Reference proteome</keyword>
<dbReference type="WBParaSite" id="HDID_0000983301-mRNA-1">
    <property type="protein sequence ID" value="HDID_0000983301-mRNA-1"/>
    <property type="gene ID" value="HDID_0000983301"/>
</dbReference>
<dbReference type="EMBL" id="CABIJS010000322">
    <property type="protein sequence ID" value="VUZ49069.1"/>
    <property type="molecule type" value="Genomic_DNA"/>
</dbReference>
<evidence type="ECO:0000313" key="3">
    <source>
        <dbReference type="EMBL" id="VUZ49069.1"/>
    </source>
</evidence>
<dbReference type="Proteomes" id="UP000274504">
    <property type="component" value="Unassembled WGS sequence"/>
</dbReference>